<sequence>MFRTRLLLQSERLINRNPYLYGPGPVARVPTGGIGAMDPLKGLVTCAAQGLGVALTGAFFYKFFIGDPGIQKVEDYYKENPPR</sequence>
<organism evidence="1 2">
    <name type="scientific">Cyclotella atomus</name>
    <dbReference type="NCBI Taxonomy" id="382360"/>
    <lineage>
        <taxon>Eukaryota</taxon>
        <taxon>Sar</taxon>
        <taxon>Stramenopiles</taxon>
        <taxon>Ochrophyta</taxon>
        <taxon>Bacillariophyta</taxon>
        <taxon>Coscinodiscophyceae</taxon>
        <taxon>Thalassiosirophycidae</taxon>
        <taxon>Stephanodiscales</taxon>
        <taxon>Stephanodiscaceae</taxon>
        <taxon>Cyclotella</taxon>
    </lineage>
</organism>
<protein>
    <submittedName>
        <fullName evidence="1">Uncharacterized protein</fullName>
    </submittedName>
</protein>
<evidence type="ECO:0000313" key="2">
    <source>
        <dbReference type="Proteomes" id="UP001530400"/>
    </source>
</evidence>
<comment type="caution">
    <text evidence="1">The sequence shown here is derived from an EMBL/GenBank/DDBJ whole genome shotgun (WGS) entry which is preliminary data.</text>
</comment>
<proteinExistence type="predicted"/>
<evidence type="ECO:0000313" key="1">
    <source>
        <dbReference type="EMBL" id="KAL3765653.1"/>
    </source>
</evidence>
<reference evidence="1 2" key="1">
    <citation type="submission" date="2024-10" db="EMBL/GenBank/DDBJ databases">
        <title>Updated reference genomes for cyclostephanoid diatoms.</title>
        <authorList>
            <person name="Roberts W.R."/>
            <person name="Alverson A.J."/>
        </authorList>
    </citation>
    <scope>NUCLEOTIDE SEQUENCE [LARGE SCALE GENOMIC DNA]</scope>
    <source>
        <strain evidence="1 2">AJA010-31</strain>
    </source>
</reference>
<dbReference type="AlphaFoldDB" id="A0ABD3MRW9"/>
<dbReference type="Proteomes" id="UP001530400">
    <property type="component" value="Unassembled WGS sequence"/>
</dbReference>
<name>A0ABD3MRW9_9STRA</name>
<gene>
    <name evidence="1" type="ORF">ACHAWO_003517</name>
</gene>
<keyword evidence="2" id="KW-1185">Reference proteome</keyword>
<accession>A0ABD3MRW9</accession>
<dbReference type="EMBL" id="JALLPJ020001398">
    <property type="protein sequence ID" value="KAL3765653.1"/>
    <property type="molecule type" value="Genomic_DNA"/>
</dbReference>